<dbReference type="STRING" id="1314800.A0A1B7MRU2"/>
<dbReference type="Pfam" id="PF00501">
    <property type="entry name" value="AMP-binding"/>
    <property type="match status" value="1"/>
</dbReference>
<evidence type="ECO:0000256" key="2">
    <source>
        <dbReference type="ARBA" id="ARBA00022553"/>
    </source>
</evidence>
<protein>
    <submittedName>
        <fullName evidence="5">Putative aminoadipate reductase</fullName>
    </submittedName>
</protein>
<dbReference type="Pfam" id="PF07993">
    <property type="entry name" value="NAD_binding_4"/>
    <property type="match status" value="1"/>
</dbReference>
<dbReference type="PROSITE" id="PS00455">
    <property type="entry name" value="AMP_BINDING"/>
    <property type="match status" value="1"/>
</dbReference>
<dbReference type="InterPro" id="IPR051414">
    <property type="entry name" value="Adenylate-forming_Reductase"/>
</dbReference>
<proteinExistence type="predicted"/>
<dbReference type="InterPro" id="IPR042099">
    <property type="entry name" value="ANL_N_sf"/>
</dbReference>
<dbReference type="InterPro" id="IPR036291">
    <property type="entry name" value="NAD(P)-bd_dom_sf"/>
</dbReference>
<dbReference type="SUPFAM" id="SSF56801">
    <property type="entry name" value="Acetyl-CoA synthetase-like"/>
    <property type="match status" value="1"/>
</dbReference>
<dbReference type="Proteomes" id="UP000092154">
    <property type="component" value="Unassembled WGS sequence"/>
</dbReference>
<sequence>MLEFNAQHNADVTFFVYDEPDSSDLVSISHLDFYQACHRAAEKIRPGRAGTDKEIVAVLGNFDTLLAHTVFMGIVFAGLVPFPMSPRNSAEAVVSMMEKTNCRRLITTHRSFGSLIDGIKTEFVSRGTEMTQLQIDEVPALKDLYPTLIRDSPNEAFVPYPPLTSRSPENDVLFYLHSSGSTGFPKPIPMTNLTTAHWCSTPNVLDNINVPTPIRMGVASLPSFHTFGVYMQLITPIATLSSNILESLLKTKSNGLVVVPFFLEQWAHSPEAIDTLKTLQYVVFSGGPLATKVGNVLVDAGVTLSSLYGPTETGAITHILRNEAEQKLWDWVRFGQDYNIRWVPQDDGTYECQVLTTPTHQVSVENLPDVKGYATSDVFIKHPTVEGLWKIVGRIDDVLILSSGEKTVPAPMENIVGANRYVNGTVMFGRQHNQVGILIEPRAGYEIDVDGETQLAELRNQVWPEVEEANKEAPAFSRIFKEMILVTSREKPMLRAGKGTVNKKATVKLYEEEINTLYETVESSTNAGVHVPLPLNWTVEDVKSWLMVHAAAANGDKGVDPETDLFAQGFDSLSATSLKNRIIGSLGSSPDRNVQASSSRIDQNIVFSSPSISQLARSVINAVMQQNGPGAVNGKTDIENMIEKYSVGFGQSARDASITTAHEQTQGDHVVILTGSTDVSVVYAFNRPSRGTAFSIQRRQKSSFEDRGFDATLLQSEKLVYVETDTSQDHLGLDKELYQKICTSVTVIIHNAWRLDFNLALSSFEPHVRGTRNLIDLALSSPHHPKPHFMFTSSVSSAQSWDRAKGPFPEEVQYDAGVAEGPGYGASKYFCERVLVNSKLPASSFRIGQVSGGPPRGAWSTTDWLPIIVKSSVSLGALPEAQGLLSWIPPHAVSNAILDVAFAEQEPPIAVNLVHPRPVAWKTLMQPIADTIVERKITSNPLPLVPFSEWFGKLESSAKGVNEDTMKRIPAIKLLDFMRFITRSDIAIRASGEMSLEAGGFTPFSTVVAQRVSPTVKDLEPLSPADAEQWVDYWSAVGMFQ</sequence>
<dbReference type="InParanoid" id="A0A1B7MRU2"/>
<dbReference type="Gene3D" id="3.40.50.720">
    <property type="entry name" value="NAD(P)-binding Rossmann-like Domain"/>
    <property type="match status" value="1"/>
</dbReference>
<evidence type="ECO:0000259" key="3">
    <source>
        <dbReference type="Pfam" id="PF00501"/>
    </source>
</evidence>
<reference evidence="5 6" key="1">
    <citation type="submission" date="2016-06" db="EMBL/GenBank/DDBJ databases">
        <title>Comparative genomics of the ectomycorrhizal sister species Rhizopogon vinicolor and Rhizopogon vesiculosus (Basidiomycota: Boletales) reveals a divergence of the mating type B locus.</title>
        <authorList>
            <consortium name="DOE Joint Genome Institute"/>
            <person name="Mujic A.B."/>
            <person name="Kuo A."/>
            <person name="Tritt A."/>
            <person name="Lipzen A."/>
            <person name="Chen C."/>
            <person name="Johnson J."/>
            <person name="Sharma A."/>
            <person name="Barry K."/>
            <person name="Grigoriev I.V."/>
            <person name="Spatafora J.W."/>
        </authorList>
    </citation>
    <scope>NUCLEOTIDE SEQUENCE [LARGE SCALE GENOMIC DNA]</scope>
    <source>
        <strain evidence="5 6">AM-OR11-026</strain>
    </source>
</reference>
<dbReference type="SUPFAM" id="SSF51735">
    <property type="entry name" value="NAD(P)-binding Rossmann-fold domains"/>
    <property type="match status" value="1"/>
</dbReference>
<evidence type="ECO:0000259" key="4">
    <source>
        <dbReference type="Pfam" id="PF07993"/>
    </source>
</evidence>
<dbReference type="InterPro" id="IPR013120">
    <property type="entry name" value="FAR_NAD-bd"/>
</dbReference>
<evidence type="ECO:0000256" key="1">
    <source>
        <dbReference type="ARBA" id="ARBA00022450"/>
    </source>
</evidence>
<organism evidence="5 6">
    <name type="scientific">Rhizopogon vinicolor AM-OR11-026</name>
    <dbReference type="NCBI Taxonomy" id="1314800"/>
    <lineage>
        <taxon>Eukaryota</taxon>
        <taxon>Fungi</taxon>
        <taxon>Dikarya</taxon>
        <taxon>Basidiomycota</taxon>
        <taxon>Agaricomycotina</taxon>
        <taxon>Agaricomycetes</taxon>
        <taxon>Agaricomycetidae</taxon>
        <taxon>Boletales</taxon>
        <taxon>Suillineae</taxon>
        <taxon>Rhizopogonaceae</taxon>
        <taxon>Rhizopogon</taxon>
    </lineage>
</organism>
<name>A0A1B7MRU2_9AGAM</name>
<keyword evidence="1" id="KW-0596">Phosphopantetheine</keyword>
<feature type="domain" description="AMP-dependent synthetase/ligase" evidence="3">
    <location>
        <begin position="4"/>
        <end position="324"/>
    </location>
</feature>
<gene>
    <name evidence="5" type="ORF">K503DRAFT_851324</name>
</gene>
<keyword evidence="6" id="KW-1185">Reference proteome</keyword>
<dbReference type="EMBL" id="KV448510">
    <property type="protein sequence ID" value="OAX35328.1"/>
    <property type="molecule type" value="Genomic_DNA"/>
</dbReference>
<dbReference type="Pfam" id="PF23562">
    <property type="entry name" value="AMP-binding_C_3"/>
    <property type="match status" value="1"/>
</dbReference>
<evidence type="ECO:0000313" key="6">
    <source>
        <dbReference type="Proteomes" id="UP000092154"/>
    </source>
</evidence>
<keyword evidence="2" id="KW-0597">Phosphoprotein</keyword>
<dbReference type="InterPro" id="IPR020845">
    <property type="entry name" value="AMP-binding_CS"/>
</dbReference>
<feature type="domain" description="Thioester reductase (TE)" evidence="4">
    <location>
        <begin position="672"/>
        <end position="897"/>
    </location>
</feature>
<accession>A0A1B7MRU2</accession>
<dbReference type="InterPro" id="IPR000873">
    <property type="entry name" value="AMP-dep_synth/lig_dom"/>
</dbReference>
<evidence type="ECO:0000313" key="5">
    <source>
        <dbReference type="EMBL" id="OAX35328.1"/>
    </source>
</evidence>
<dbReference type="PANTHER" id="PTHR43439:SF2">
    <property type="entry name" value="ENZYME, PUTATIVE (JCVI)-RELATED"/>
    <property type="match status" value="1"/>
</dbReference>
<dbReference type="AlphaFoldDB" id="A0A1B7MRU2"/>
<dbReference type="OrthoDB" id="429813at2759"/>
<dbReference type="PANTHER" id="PTHR43439">
    <property type="entry name" value="PHENYLACETATE-COENZYME A LIGASE"/>
    <property type="match status" value="1"/>
</dbReference>
<dbReference type="Gene3D" id="3.40.50.12780">
    <property type="entry name" value="N-terminal domain of ligase-like"/>
    <property type="match status" value="1"/>
</dbReference>